<organism evidence="2 3">
    <name type="scientific">Yoonia rhodophyticola</name>
    <dbReference type="NCBI Taxonomy" id="3137370"/>
    <lineage>
        <taxon>Bacteria</taxon>
        <taxon>Pseudomonadati</taxon>
        <taxon>Pseudomonadota</taxon>
        <taxon>Alphaproteobacteria</taxon>
        <taxon>Rhodobacterales</taxon>
        <taxon>Paracoccaceae</taxon>
        <taxon>Yoonia</taxon>
    </lineage>
</organism>
<evidence type="ECO:0000313" key="2">
    <source>
        <dbReference type="EMBL" id="WZU66614.1"/>
    </source>
</evidence>
<dbReference type="EMBL" id="CP151767">
    <property type="protein sequence ID" value="WZU66614.1"/>
    <property type="molecule type" value="Genomic_DNA"/>
</dbReference>
<proteinExistence type="predicted"/>
<evidence type="ECO:0008006" key="4">
    <source>
        <dbReference type="Google" id="ProtNLM"/>
    </source>
</evidence>
<keyword evidence="3" id="KW-1185">Reference proteome</keyword>
<evidence type="ECO:0000313" key="3">
    <source>
        <dbReference type="Proteomes" id="UP001470809"/>
    </source>
</evidence>
<accession>A0AAN0NLA6</accession>
<reference evidence="3" key="1">
    <citation type="submission" date="2024-04" db="EMBL/GenBank/DDBJ databases">
        <title>Phylogenomic analyses of a clade within the roseobacter group suggest taxonomic reassignments of species of the genera Aestuariivita, Citreicella, Loktanella, Nautella, Pelagibaca, Ruegeria, Thalassobius, Thiobacimonas and Tropicibacter, and the proposal o.</title>
        <authorList>
            <person name="Jeon C.O."/>
        </authorList>
    </citation>
    <scope>NUCLEOTIDE SEQUENCE [LARGE SCALE GENOMIC DNA]</scope>
    <source>
        <strain evidence="3">SS1-5</strain>
    </source>
</reference>
<dbReference type="KEGG" id="yrh:AABB31_16520"/>
<dbReference type="Proteomes" id="UP001470809">
    <property type="component" value="Chromosome"/>
</dbReference>
<feature type="coiled-coil region" evidence="1">
    <location>
        <begin position="49"/>
        <end position="137"/>
    </location>
</feature>
<keyword evidence="1" id="KW-0175">Coiled coil</keyword>
<sequence>MEDIGALESRILAALDRIGTAAGAKGGGDEQAALSKALAHEQAKNVELIDSARALKDRLDAEIAQLTDKLAAQTAQIEQLDTDLQRLRASNTQLREMNADMRQAITTGKFPEVADAAKDAEIAALAAQRAADAAEIEAVLGQLTPLLEEAAHAPG</sequence>
<name>A0AAN0NLA6_9RHOB</name>
<gene>
    <name evidence="2" type="ORF">AABB31_16520</name>
</gene>
<evidence type="ECO:0000256" key="1">
    <source>
        <dbReference type="SAM" id="Coils"/>
    </source>
</evidence>
<protein>
    <recommendedName>
        <fullName evidence="4">Colicin transporter</fullName>
    </recommendedName>
</protein>
<dbReference type="AlphaFoldDB" id="A0AAN0NLA6"/>
<dbReference type="RefSeq" id="WP_342075936.1">
    <property type="nucleotide sequence ID" value="NZ_CP151767.2"/>
</dbReference>
<reference evidence="2 3" key="2">
    <citation type="submission" date="2024-08" db="EMBL/GenBank/DDBJ databases">
        <title>Phylogenomic analyses of a clade within the roseobacter group suggest taxonomic reassignments of species of the genera Aestuariivita, Citreicella, Loktanella, Nautella, Pelagibaca, Ruegeria, Thalassobius, Thiobacimonas and Tropicibacter, and the proposal o.</title>
        <authorList>
            <person name="Jeon C.O."/>
        </authorList>
    </citation>
    <scope>NUCLEOTIDE SEQUENCE [LARGE SCALE GENOMIC DNA]</scope>
    <source>
        <strain evidence="2 3">SS1-5</strain>
    </source>
</reference>